<keyword evidence="2" id="KW-1185">Reference proteome</keyword>
<proteinExistence type="predicted"/>
<dbReference type="RefSeq" id="WP_379057396.1">
    <property type="nucleotide sequence ID" value="NZ_JBHTKB010000002.1"/>
</dbReference>
<name>A0ABW3F641_9PROT</name>
<comment type="caution">
    <text evidence="1">The sequence shown here is derived from an EMBL/GenBank/DDBJ whole genome shotgun (WGS) entry which is preliminary data.</text>
</comment>
<evidence type="ECO:0000313" key="1">
    <source>
        <dbReference type="EMBL" id="MFD0913906.1"/>
    </source>
</evidence>
<organism evidence="1 2">
    <name type="scientific">Methylophilus luteus</name>
    <dbReference type="NCBI Taxonomy" id="640108"/>
    <lineage>
        <taxon>Bacteria</taxon>
        <taxon>Pseudomonadati</taxon>
        <taxon>Pseudomonadota</taxon>
        <taxon>Betaproteobacteria</taxon>
        <taxon>Nitrosomonadales</taxon>
        <taxon>Methylophilaceae</taxon>
        <taxon>Methylophilus</taxon>
    </lineage>
</organism>
<dbReference type="EMBL" id="JBHTKB010000002">
    <property type="protein sequence ID" value="MFD0913906.1"/>
    <property type="molecule type" value="Genomic_DNA"/>
</dbReference>
<reference evidence="2" key="1">
    <citation type="journal article" date="2019" name="Int. J. Syst. Evol. Microbiol.">
        <title>The Global Catalogue of Microorganisms (GCM) 10K type strain sequencing project: providing services to taxonomists for standard genome sequencing and annotation.</title>
        <authorList>
            <consortium name="The Broad Institute Genomics Platform"/>
            <consortium name="The Broad Institute Genome Sequencing Center for Infectious Disease"/>
            <person name="Wu L."/>
            <person name="Ma J."/>
        </authorList>
    </citation>
    <scope>NUCLEOTIDE SEQUENCE [LARGE SCALE GENOMIC DNA]</scope>
    <source>
        <strain evidence="2">CCUG 58412</strain>
    </source>
</reference>
<evidence type="ECO:0000313" key="2">
    <source>
        <dbReference type="Proteomes" id="UP001597128"/>
    </source>
</evidence>
<dbReference type="Proteomes" id="UP001597128">
    <property type="component" value="Unassembled WGS sequence"/>
</dbReference>
<sequence length="198" mass="23171">MNASISSNRIYFQGNPWPEGHKIKDFQWTLEIIDAEVWFHFHLVTDDYYAERDIEDDENLDYPSEWNAPIVWGNYHRCTISSTDWHEGGFKVCEIDKYSLDFLNELELSVDALPCDLNDHDAKAFQIYLLGHDTVVDHCIKFFRIERTDNFRIQWNGKIALTYVGDYEPSHQFNLEIASVKAPTLYFKPCLIVAGLKP</sequence>
<accession>A0ABW3F641</accession>
<gene>
    <name evidence="1" type="ORF">ACFQ1Z_10140</name>
</gene>
<protein>
    <submittedName>
        <fullName evidence="1">Uncharacterized protein</fullName>
    </submittedName>
</protein>